<dbReference type="EMBL" id="UFQS01001600">
    <property type="protein sequence ID" value="SSX11551.1"/>
    <property type="molecule type" value="Genomic_DNA"/>
</dbReference>
<accession>A0A336L2D6</accession>
<sequence length="394" mass="47203">MDLFWEQFARFTDMYDNRFRLSEYLLHDYVMFMHGFWRKWVDSDVLSFRNALLYSFLFISGSYFSFKKMFESLYRKSKYKQTTIVSQNIRIVWSICFCTTMIVFLQMYHSQFINPEFERESRQLFPKFSNSLFFKVCDMKKFMLVTLILSSFYLLEALIDLNERNFANSLSKFTFSIVLLICYRQRLENYSVLLNIYVGLYSITVHLTHLIALNISPKRDLFLKLIVIIRLLSWIFIYLNILPFDFLIPTVNASANKASVELNLLIWGWYVVRVWTSPFLKYFYHEIYHLNGDCVGDQSVYKCILVEDTPEQKHLRTMRRIFMELKFMQQQKSLEKTLRSEETSSAKTFQTIKCIMALKRKLRRIRARGGPSNLNDKVPDDSDTEDDEHKFVKT</sequence>
<name>A0A336L2D6_CULSO</name>
<reference evidence="3" key="1">
    <citation type="submission" date="2018-04" db="EMBL/GenBank/DDBJ databases">
        <authorList>
            <person name="Go L.Y."/>
            <person name="Mitchell J.A."/>
        </authorList>
    </citation>
    <scope>NUCLEOTIDE SEQUENCE</scope>
    <source>
        <tissue evidence="3">Whole organism</tissue>
    </source>
</reference>
<organism evidence="3">
    <name type="scientific">Culicoides sonorensis</name>
    <name type="common">Biting midge</name>
    <dbReference type="NCBI Taxonomy" id="179676"/>
    <lineage>
        <taxon>Eukaryota</taxon>
        <taxon>Metazoa</taxon>
        <taxon>Ecdysozoa</taxon>
        <taxon>Arthropoda</taxon>
        <taxon>Hexapoda</taxon>
        <taxon>Insecta</taxon>
        <taxon>Pterygota</taxon>
        <taxon>Neoptera</taxon>
        <taxon>Endopterygota</taxon>
        <taxon>Diptera</taxon>
        <taxon>Nematocera</taxon>
        <taxon>Chironomoidea</taxon>
        <taxon>Ceratopogonidae</taxon>
        <taxon>Ceratopogoninae</taxon>
        <taxon>Culicoides</taxon>
        <taxon>Monoculicoides</taxon>
    </lineage>
</organism>
<evidence type="ECO:0000256" key="1">
    <source>
        <dbReference type="SAM" id="MobiDB-lite"/>
    </source>
</evidence>
<feature type="transmembrane region" description="Helical" evidence="2">
    <location>
        <begin position="192"/>
        <end position="213"/>
    </location>
</feature>
<dbReference type="AlphaFoldDB" id="A0A336L2D6"/>
<feature type="transmembrane region" description="Helical" evidence="2">
    <location>
        <begin position="225"/>
        <end position="244"/>
    </location>
</feature>
<evidence type="ECO:0000313" key="3">
    <source>
        <dbReference type="EMBL" id="SSX11551.1"/>
    </source>
</evidence>
<feature type="transmembrane region" description="Helical" evidence="2">
    <location>
        <begin position="91"/>
        <end position="109"/>
    </location>
</feature>
<protein>
    <submittedName>
        <fullName evidence="3">CSON003353 protein</fullName>
    </submittedName>
</protein>
<feature type="transmembrane region" description="Helical" evidence="2">
    <location>
        <begin position="142"/>
        <end position="159"/>
    </location>
</feature>
<dbReference type="EMBL" id="UFQS01001600">
    <property type="protein sequence ID" value="SSX11552.1"/>
    <property type="molecule type" value="Genomic_DNA"/>
</dbReference>
<gene>
    <name evidence="3" type="primary">CSON003353</name>
</gene>
<evidence type="ECO:0000313" key="4">
    <source>
        <dbReference type="EMBL" id="SSX31118.1"/>
    </source>
</evidence>
<keyword evidence="2" id="KW-1133">Transmembrane helix</keyword>
<dbReference type="EMBL" id="UFQT01001600">
    <property type="protein sequence ID" value="SSX31119.1"/>
    <property type="molecule type" value="Genomic_DNA"/>
</dbReference>
<reference evidence="4" key="2">
    <citation type="submission" date="2018-07" db="EMBL/GenBank/DDBJ databases">
        <authorList>
            <person name="Quirk P.G."/>
            <person name="Krulwich T.A."/>
        </authorList>
    </citation>
    <scope>NUCLEOTIDE SEQUENCE</scope>
</reference>
<keyword evidence="2" id="KW-0812">Transmembrane</keyword>
<feature type="transmembrane region" description="Helical" evidence="2">
    <location>
        <begin position="51"/>
        <end position="70"/>
    </location>
</feature>
<proteinExistence type="predicted"/>
<dbReference type="VEuPathDB" id="VectorBase:CSON003353"/>
<dbReference type="EMBL" id="UFQT01001600">
    <property type="protein sequence ID" value="SSX31118.1"/>
    <property type="molecule type" value="Genomic_DNA"/>
</dbReference>
<keyword evidence="2" id="KW-0472">Membrane</keyword>
<evidence type="ECO:0000256" key="2">
    <source>
        <dbReference type="SAM" id="Phobius"/>
    </source>
</evidence>
<feature type="region of interest" description="Disordered" evidence="1">
    <location>
        <begin position="368"/>
        <end position="394"/>
    </location>
</feature>